<accession>A0AC60PJF5</accession>
<name>A0AC60PJF5_IXOPE</name>
<dbReference type="EMBL" id="JABSTQ010010506">
    <property type="protein sequence ID" value="KAG0420464.1"/>
    <property type="molecule type" value="Genomic_DNA"/>
</dbReference>
<evidence type="ECO:0000313" key="1">
    <source>
        <dbReference type="EMBL" id="KAG0420464.1"/>
    </source>
</evidence>
<dbReference type="Proteomes" id="UP000805193">
    <property type="component" value="Unassembled WGS sequence"/>
</dbReference>
<evidence type="ECO:0000313" key="2">
    <source>
        <dbReference type="Proteomes" id="UP000805193"/>
    </source>
</evidence>
<keyword evidence="2" id="KW-1185">Reference proteome</keyword>
<gene>
    <name evidence="1" type="ORF">HPB47_003480</name>
</gene>
<protein>
    <submittedName>
        <fullName evidence="1">Uncharacterized protein</fullName>
    </submittedName>
</protein>
<sequence>MVRSLLFSALSLCLMPAVQCQKEKVYDSCSQKLIKVPCAYVVTDEDTWCPLLEEDWQIQFDDRLSEGAVAISDDWQILFGDAWWHVQSGDSRRRRFGREDAADVALIMVAKAAAAVVLRAAIF</sequence>
<comment type="caution">
    <text evidence="1">The sequence shown here is derived from an EMBL/GenBank/DDBJ whole genome shotgun (WGS) entry which is preliminary data.</text>
</comment>
<organism evidence="1 2">
    <name type="scientific">Ixodes persulcatus</name>
    <name type="common">Taiga tick</name>
    <dbReference type="NCBI Taxonomy" id="34615"/>
    <lineage>
        <taxon>Eukaryota</taxon>
        <taxon>Metazoa</taxon>
        <taxon>Ecdysozoa</taxon>
        <taxon>Arthropoda</taxon>
        <taxon>Chelicerata</taxon>
        <taxon>Arachnida</taxon>
        <taxon>Acari</taxon>
        <taxon>Parasitiformes</taxon>
        <taxon>Ixodida</taxon>
        <taxon>Ixodoidea</taxon>
        <taxon>Ixodidae</taxon>
        <taxon>Ixodinae</taxon>
        <taxon>Ixodes</taxon>
    </lineage>
</organism>
<reference evidence="1 2" key="1">
    <citation type="journal article" date="2020" name="Cell">
        <title>Large-Scale Comparative Analyses of Tick Genomes Elucidate Their Genetic Diversity and Vector Capacities.</title>
        <authorList>
            <consortium name="Tick Genome and Microbiome Consortium (TIGMIC)"/>
            <person name="Jia N."/>
            <person name="Wang J."/>
            <person name="Shi W."/>
            <person name="Du L."/>
            <person name="Sun Y."/>
            <person name="Zhan W."/>
            <person name="Jiang J.F."/>
            <person name="Wang Q."/>
            <person name="Zhang B."/>
            <person name="Ji P."/>
            <person name="Bell-Sakyi L."/>
            <person name="Cui X.M."/>
            <person name="Yuan T.T."/>
            <person name="Jiang B.G."/>
            <person name="Yang W.F."/>
            <person name="Lam T.T."/>
            <person name="Chang Q.C."/>
            <person name="Ding S.J."/>
            <person name="Wang X.J."/>
            <person name="Zhu J.G."/>
            <person name="Ruan X.D."/>
            <person name="Zhao L."/>
            <person name="Wei J.T."/>
            <person name="Ye R.Z."/>
            <person name="Que T.C."/>
            <person name="Du C.H."/>
            <person name="Zhou Y.H."/>
            <person name="Cheng J.X."/>
            <person name="Dai P.F."/>
            <person name="Guo W.B."/>
            <person name="Han X.H."/>
            <person name="Huang E.J."/>
            <person name="Li L.F."/>
            <person name="Wei W."/>
            <person name="Gao Y.C."/>
            <person name="Liu J.Z."/>
            <person name="Shao H.Z."/>
            <person name="Wang X."/>
            <person name="Wang C.C."/>
            <person name="Yang T.C."/>
            <person name="Huo Q.B."/>
            <person name="Li W."/>
            <person name="Chen H.Y."/>
            <person name="Chen S.E."/>
            <person name="Zhou L.G."/>
            <person name="Ni X.B."/>
            <person name="Tian J.H."/>
            <person name="Sheng Y."/>
            <person name="Liu T."/>
            <person name="Pan Y.S."/>
            <person name="Xia L.Y."/>
            <person name="Li J."/>
            <person name="Zhao F."/>
            <person name="Cao W.C."/>
        </authorList>
    </citation>
    <scope>NUCLEOTIDE SEQUENCE [LARGE SCALE GENOMIC DNA]</scope>
    <source>
        <strain evidence="1">Iper-2018</strain>
    </source>
</reference>
<proteinExistence type="predicted"/>